<keyword evidence="1" id="KW-0812">Transmembrane</keyword>
<reference evidence="2 3" key="1">
    <citation type="submission" date="2020-05" db="EMBL/GenBank/DDBJ databases">
        <title>Genome Sequencing of Type Strains.</title>
        <authorList>
            <person name="Lemaire J.F."/>
            <person name="Inderbitzin P."/>
            <person name="Gregorio O.A."/>
            <person name="Collins S.B."/>
            <person name="Wespe N."/>
            <person name="Knight-Connoni V."/>
        </authorList>
    </citation>
    <scope>NUCLEOTIDE SEQUENCE [LARGE SCALE GENOMIC DNA]</scope>
    <source>
        <strain evidence="2 3">DSM 19942</strain>
    </source>
</reference>
<sequence>MRMSRWNVAFYSVVFVFVLVMLWKEQSVFLIVGTVMVATLIAFTIHILYPMAWETRMDRVEVFLRKNHHTPYIYIYYVIANRLDDEVDITMEKLRNQTTKKSRQAIYQAAYGAYRKDLTVVRQAVLQMRRSDFRTYYETFLLLEEEKSEQAREHLKLIRRQWMRSALLAEIESKAGRRELAIQHASEAMNASKGVERYTLTTEYERYYAVEETVQL</sequence>
<comment type="caution">
    <text evidence="2">The sequence shown here is derived from an EMBL/GenBank/DDBJ whole genome shotgun (WGS) entry which is preliminary data.</text>
</comment>
<dbReference type="Proteomes" id="UP000577724">
    <property type="component" value="Unassembled WGS sequence"/>
</dbReference>
<dbReference type="RefSeq" id="WP_415640130.1">
    <property type="nucleotide sequence ID" value="NZ_CBCRYD010000013.1"/>
</dbReference>
<evidence type="ECO:0000313" key="3">
    <source>
        <dbReference type="Proteomes" id="UP000577724"/>
    </source>
</evidence>
<gene>
    <name evidence="2" type="ORF">HP548_05005</name>
</gene>
<keyword evidence="3" id="KW-1185">Reference proteome</keyword>
<keyword evidence="1" id="KW-0472">Membrane</keyword>
<feature type="transmembrane region" description="Helical" evidence="1">
    <location>
        <begin position="7"/>
        <end position="23"/>
    </location>
</feature>
<feature type="transmembrane region" description="Helical" evidence="1">
    <location>
        <begin position="29"/>
        <end position="49"/>
    </location>
</feature>
<dbReference type="EMBL" id="JABMCC010000098">
    <property type="protein sequence ID" value="NUU53444.1"/>
    <property type="molecule type" value="Genomic_DNA"/>
</dbReference>
<organism evidence="2 3">
    <name type="scientific">Paenibacillus taichungensis</name>
    <dbReference type="NCBI Taxonomy" id="484184"/>
    <lineage>
        <taxon>Bacteria</taxon>
        <taxon>Bacillati</taxon>
        <taxon>Bacillota</taxon>
        <taxon>Bacilli</taxon>
        <taxon>Bacillales</taxon>
        <taxon>Paenibacillaceae</taxon>
        <taxon>Paenibacillus</taxon>
    </lineage>
</organism>
<name>A0ABX2MHQ6_9BACL</name>
<evidence type="ECO:0000256" key="1">
    <source>
        <dbReference type="SAM" id="Phobius"/>
    </source>
</evidence>
<proteinExistence type="predicted"/>
<keyword evidence="1" id="KW-1133">Transmembrane helix</keyword>
<accession>A0ABX2MHQ6</accession>
<protein>
    <submittedName>
        <fullName evidence="2">Uncharacterized protein</fullName>
    </submittedName>
</protein>
<evidence type="ECO:0000313" key="2">
    <source>
        <dbReference type="EMBL" id="NUU53444.1"/>
    </source>
</evidence>